<dbReference type="Proteomes" id="UP000051236">
    <property type="component" value="Unassembled WGS sequence"/>
</dbReference>
<dbReference type="AlphaFoldDB" id="A0A0R1Y442"/>
<feature type="transmembrane region" description="Helical" evidence="1">
    <location>
        <begin position="40"/>
        <end position="60"/>
    </location>
</feature>
<keyword evidence="1" id="KW-0472">Membrane</keyword>
<evidence type="ECO:0000256" key="1">
    <source>
        <dbReference type="SAM" id="Phobius"/>
    </source>
</evidence>
<name>A0A0R1Y442_9LACO</name>
<reference evidence="2 3" key="1">
    <citation type="journal article" date="2015" name="Genome Announc.">
        <title>Expanding the biotechnology potential of lactobacilli through comparative genomics of 213 strains and associated genera.</title>
        <authorList>
            <person name="Sun Z."/>
            <person name="Harris H.M."/>
            <person name="McCann A."/>
            <person name="Guo C."/>
            <person name="Argimon S."/>
            <person name="Zhang W."/>
            <person name="Yang X."/>
            <person name="Jeffery I.B."/>
            <person name="Cooney J.C."/>
            <person name="Kagawa T.F."/>
            <person name="Liu W."/>
            <person name="Song Y."/>
            <person name="Salvetti E."/>
            <person name="Wrobel A."/>
            <person name="Rasinkangas P."/>
            <person name="Parkhill J."/>
            <person name="Rea M.C."/>
            <person name="O'Sullivan O."/>
            <person name="Ritari J."/>
            <person name="Douillard F.P."/>
            <person name="Paul Ross R."/>
            <person name="Yang R."/>
            <person name="Briner A.E."/>
            <person name="Felis G.E."/>
            <person name="de Vos W.M."/>
            <person name="Barrangou R."/>
            <person name="Klaenhammer T.R."/>
            <person name="Caufield P.W."/>
            <person name="Cui Y."/>
            <person name="Zhang H."/>
            <person name="O'Toole P.W."/>
        </authorList>
    </citation>
    <scope>NUCLEOTIDE SEQUENCE [LARGE SCALE GENOMIC DNA]</scope>
    <source>
        <strain evidence="2 3">DSM 18527</strain>
    </source>
</reference>
<protein>
    <submittedName>
        <fullName evidence="2">Uncharacterized protein</fullName>
    </submittedName>
</protein>
<evidence type="ECO:0000313" key="2">
    <source>
        <dbReference type="EMBL" id="KRM34204.1"/>
    </source>
</evidence>
<feature type="transmembrane region" description="Helical" evidence="1">
    <location>
        <begin position="12"/>
        <end position="34"/>
    </location>
</feature>
<accession>A0A0R1Y442</accession>
<keyword evidence="3" id="KW-1185">Reference proteome</keyword>
<dbReference type="PATRIC" id="fig|1423734.3.peg.2215"/>
<sequence>MRRYLKNYWNTYLGTSDAWEFLISATIFMFIPLAFELPKWTLLIRVPMTFISVPFIRKILIKFHWQKS</sequence>
<evidence type="ECO:0000313" key="3">
    <source>
        <dbReference type="Proteomes" id="UP000051236"/>
    </source>
</evidence>
<dbReference type="EMBL" id="AZGA01000029">
    <property type="protein sequence ID" value="KRM34204.1"/>
    <property type="molecule type" value="Genomic_DNA"/>
</dbReference>
<keyword evidence="1" id="KW-0812">Transmembrane</keyword>
<keyword evidence="1" id="KW-1133">Transmembrane helix</keyword>
<comment type="caution">
    <text evidence="2">The sequence shown here is derived from an EMBL/GenBank/DDBJ whole genome shotgun (WGS) entry which is preliminary data.</text>
</comment>
<gene>
    <name evidence="2" type="ORF">FC83_GL002193</name>
</gene>
<organism evidence="2 3">
    <name type="scientific">Agrilactobacillus composti DSM 18527 = JCM 14202</name>
    <dbReference type="NCBI Taxonomy" id="1423734"/>
    <lineage>
        <taxon>Bacteria</taxon>
        <taxon>Bacillati</taxon>
        <taxon>Bacillota</taxon>
        <taxon>Bacilli</taxon>
        <taxon>Lactobacillales</taxon>
        <taxon>Lactobacillaceae</taxon>
        <taxon>Agrilactobacillus</taxon>
    </lineage>
</organism>
<proteinExistence type="predicted"/>